<evidence type="ECO:0000259" key="1">
    <source>
        <dbReference type="Pfam" id="PF24880"/>
    </source>
</evidence>
<dbReference type="AlphaFoldDB" id="A0A1M6HVJ1"/>
<dbReference type="Pfam" id="PF24880">
    <property type="entry name" value="DUF7738"/>
    <property type="match status" value="1"/>
</dbReference>
<sequence length="276" mass="32473">MSKIIKFCYIILIVSLSSCKSNISLPKEKSELNLNSNLILLDDKSFKIGDKIQSAVNTLGKYQRSDGFTNLDSIYIWDDKGISIITDKQNEWRIKEIYLFLNSTDSNKSKENLFFKKLESHYRDIYKKKSNSITKNNFFVQNDYASDSIKNENEKMITEIIEKEKNISYIYPKNTIKNPFFINGIRFDFNDNISTFNKKLKSKNIEPFHYEFDLYKIATMDPNSLYEFLENNKFKEDPNYGMINKNINGLFISDNSKNKFISIMVSNNEVEFIKVY</sequence>
<proteinExistence type="predicted"/>
<protein>
    <recommendedName>
        <fullName evidence="1">DUF7738 domain-containing protein</fullName>
    </recommendedName>
</protein>
<reference evidence="2 3" key="1">
    <citation type="submission" date="2016-11" db="EMBL/GenBank/DDBJ databases">
        <authorList>
            <person name="Jaros S."/>
            <person name="Januszkiewicz K."/>
            <person name="Wedrychowicz H."/>
        </authorList>
    </citation>
    <scope>NUCLEOTIDE SEQUENCE [LARGE SCALE GENOMIC DNA]</scope>
    <source>
        <strain evidence="2 3">DSM 21425</strain>
    </source>
</reference>
<gene>
    <name evidence="2" type="ORF">SAMN04488096_1246</name>
</gene>
<evidence type="ECO:0000313" key="3">
    <source>
        <dbReference type="Proteomes" id="UP000184225"/>
    </source>
</evidence>
<accession>A0A1M6HVJ1</accession>
<dbReference type="InterPro" id="IPR056640">
    <property type="entry name" value="DUF7738"/>
</dbReference>
<organism evidence="2 3">
    <name type="scientific">Mesonia phycicola</name>
    <dbReference type="NCBI Taxonomy" id="579105"/>
    <lineage>
        <taxon>Bacteria</taxon>
        <taxon>Pseudomonadati</taxon>
        <taxon>Bacteroidota</taxon>
        <taxon>Flavobacteriia</taxon>
        <taxon>Flavobacteriales</taxon>
        <taxon>Flavobacteriaceae</taxon>
        <taxon>Mesonia</taxon>
    </lineage>
</organism>
<evidence type="ECO:0000313" key="2">
    <source>
        <dbReference type="EMBL" id="SHJ26128.1"/>
    </source>
</evidence>
<dbReference type="STRING" id="579105.SAMN04488096_1246"/>
<feature type="domain" description="DUF7738" evidence="1">
    <location>
        <begin position="31"/>
        <end position="193"/>
    </location>
</feature>
<dbReference type="RefSeq" id="WP_073153843.1">
    <property type="nucleotide sequence ID" value="NZ_FQYY01000024.1"/>
</dbReference>
<dbReference type="PROSITE" id="PS51257">
    <property type="entry name" value="PROKAR_LIPOPROTEIN"/>
    <property type="match status" value="1"/>
</dbReference>
<dbReference type="EMBL" id="FQYY01000024">
    <property type="protein sequence ID" value="SHJ26128.1"/>
    <property type="molecule type" value="Genomic_DNA"/>
</dbReference>
<dbReference type="OrthoDB" id="787791at2"/>
<name>A0A1M6HVJ1_9FLAO</name>
<dbReference type="Proteomes" id="UP000184225">
    <property type="component" value="Unassembled WGS sequence"/>
</dbReference>
<keyword evidence="3" id="KW-1185">Reference proteome</keyword>